<evidence type="ECO:0000256" key="4">
    <source>
        <dbReference type="ARBA" id="ARBA00022793"/>
    </source>
</evidence>
<keyword evidence="8 12" id="KW-0594">Phospholipid biosynthesis</keyword>
<dbReference type="UniPathway" id="UPA00558">
    <property type="reaction ID" value="UER00616"/>
</dbReference>
<feature type="active site" description="Charge relay system; for autoendoproteolytic cleavage activity" evidence="12">
    <location>
        <position position="92"/>
    </location>
</feature>
<feature type="active site" description="Schiff-base intermediate with substrate; via pyruvic acid; for decarboxylase activity" evidence="12">
    <location>
        <position position="253"/>
    </location>
</feature>
<comment type="PTM">
    <text evidence="12">Is synthesized initially as an inactive proenzyme. Formation of the active enzyme involves a self-maturation process in which the active site pyruvoyl group is generated from an internal serine residue via an autocatalytic post-translational modification. Two non-identical subunits are generated from the proenzyme in this reaction, and the pyruvate is formed at the N-terminus of the alpha chain, which is derived from the carboxyl end of the proenzyme. The autoendoproteolytic cleavage occurs by a canonical serine protease mechanism, in which the side chain hydroxyl group of the serine supplies its oxygen atom to form the C-terminus of the beta chain, while the remainder of the serine residue undergoes an oxidative deamination to produce ammonia and the pyruvoyl prosthetic group on the alpha chain. During this reaction, the Ser that is part of the protease active site of the proenzyme becomes the pyruvoyl prosthetic group, which constitutes an essential element of the active site of the mature decarboxylase.</text>
</comment>
<evidence type="ECO:0000256" key="10">
    <source>
        <dbReference type="ARBA" id="ARBA00023264"/>
    </source>
</evidence>
<keyword evidence="7 12" id="KW-0865">Zymogen</keyword>
<dbReference type="GO" id="GO:0004609">
    <property type="term" value="F:phosphatidylserine decarboxylase activity"/>
    <property type="evidence" value="ECO:0007669"/>
    <property type="project" value="UniProtKB-UniRule"/>
</dbReference>
<feature type="site" description="Cleavage (non-hydrolytic); by autocatalysis" evidence="12">
    <location>
        <begin position="252"/>
        <end position="253"/>
    </location>
</feature>
<reference evidence="13 14" key="1">
    <citation type="submission" date="2019-06" db="EMBL/GenBank/DDBJ databases">
        <title>Draft genome of Aliikangiella marina GYP-15.</title>
        <authorList>
            <person name="Wang G."/>
        </authorList>
    </citation>
    <scope>NUCLEOTIDE SEQUENCE [LARGE SCALE GENOMIC DNA]</scope>
    <source>
        <strain evidence="13 14">GYP-15</strain>
    </source>
</reference>
<comment type="catalytic activity">
    <reaction evidence="12">
        <text>a 1,2-diacyl-sn-glycero-3-phospho-L-serine + H(+) = a 1,2-diacyl-sn-glycero-3-phosphoethanolamine + CO2</text>
        <dbReference type="Rhea" id="RHEA:20828"/>
        <dbReference type="ChEBI" id="CHEBI:15378"/>
        <dbReference type="ChEBI" id="CHEBI:16526"/>
        <dbReference type="ChEBI" id="CHEBI:57262"/>
        <dbReference type="ChEBI" id="CHEBI:64612"/>
        <dbReference type="EC" id="4.1.1.65"/>
    </reaction>
</comment>
<dbReference type="AlphaFoldDB" id="A0A545T735"/>
<comment type="pathway">
    <text evidence="1">Lipid metabolism.</text>
</comment>
<keyword evidence="11 12" id="KW-0670">Pyruvate</keyword>
<feature type="active site" description="Charge relay system; for autoendoproteolytic cleavage activity" evidence="12">
    <location>
        <position position="253"/>
    </location>
</feature>
<comment type="function">
    <text evidence="12">Catalyzes the formation of phosphatidylethanolamine (PtdEtn) from phosphatidylserine (PtdSer).</text>
</comment>
<evidence type="ECO:0000313" key="14">
    <source>
        <dbReference type="Proteomes" id="UP000317839"/>
    </source>
</evidence>
<evidence type="ECO:0000256" key="6">
    <source>
        <dbReference type="ARBA" id="ARBA00023136"/>
    </source>
</evidence>
<comment type="cofactor">
    <cofactor evidence="12">
        <name>pyruvate</name>
        <dbReference type="ChEBI" id="CHEBI:15361"/>
    </cofactor>
    <text evidence="12">Binds 1 pyruvoyl group covalently per subunit.</text>
</comment>
<feature type="chain" id="PRO_5023421434" description="Phosphatidylserine decarboxylase alpha chain" evidence="12">
    <location>
        <begin position="253"/>
        <end position="286"/>
    </location>
</feature>
<evidence type="ECO:0000256" key="5">
    <source>
        <dbReference type="ARBA" id="ARBA00023098"/>
    </source>
</evidence>
<evidence type="ECO:0000256" key="8">
    <source>
        <dbReference type="ARBA" id="ARBA00023209"/>
    </source>
</evidence>
<evidence type="ECO:0000256" key="3">
    <source>
        <dbReference type="ARBA" id="ARBA00022516"/>
    </source>
</evidence>
<feature type="active site" description="Charge relay system; for autoendoproteolytic cleavage activity" evidence="12">
    <location>
        <position position="149"/>
    </location>
</feature>
<name>A0A545T735_9GAMM</name>
<organism evidence="13 14">
    <name type="scientific">Aliikangiella marina</name>
    <dbReference type="NCBI Taxonomy" id="1712262"/>
    <lineage>
        <taxon>Bacteria</taxon>
        <taxon>Pseudomonadati</taxon>
        <taxon>Pseudomonadota</taxon>
        <taxon>Gammaproteobacteria</taxon>
        <taxon>Oceanospirillales</taxon>
        <taxon>Pleioneaceae</taxon>
        <taxon>Aliikangiella</taxon>
    </lineage>
</organism>
<evidence type="ECO:0000313" key="13">
    <source>
        <dbReference type="EMBL" id="TQV73037.1"/>
    </source>
</evidence>
<keyword evidence="10 12" id="KW-1208">Phospholipid metabolism</keyword>
<accession>A0A545T735</accession>
<keyword evidence="4 12" id="KW-0210">Decarboxylase</keyword>
<evidence type="ECO:0000256" key="9">
    <source>
        <dbReference type="ARBA" id="ARBA00023239"/>
    </source>
</evidence>
<feature type="chain" id="PRO_5023421435" description="Phosphatidylserine decarboxylase beta chain" evidence="12">
    <location>
        <begin position="1"/>
        <end position="252"/>
    </location>
</feature>
<dbReference type="EC" id="4.1.1.65" evidence="12"/>
<keyword evidence="5 12" id="KW-0443">Lipid metabolism</keyword>
<comment type="caution">
    <text evidence="13">The sequence shown here is derived from an EMBL/GenBank/DDBJ whole genome shotgun (WGS) entry which is preliminary data.</text>
</comment>
<evidence type="ECO:0000256" key="11">
    <source>
        <dbReference type="ARBA" id="ARBA00023317"/>
    </source>
</evidence>
<evidence type="ECO:0000256" key="12">
    <source>
        <dbReference type="HAMAP-Rule" id="MF_00662"/>
    </source>
</evidence>
<proteinExistence type="inferred from homology"/>
<comment type="subunit">
    <text evidence="12">Heterodimer of a large membrane-associated beta subunit and a small pyruvoyl-containing alpha subunit.</text>
</comment>
<dbReference type="InterPro" id="IPR033177">
    <property type="entry name" value="PSD-B"/>
</dbReference>
<comment type="pathway">
    <text evidence="12">Phospholipid metabolism; phosphatidylethanolamine biosynthesis; phosphatidylethanolamine from CDP-diacylglycerol: step 2/2.</text>
</comment>
<dbReference type="GO" id="GO:0006646">
    <property type="term" value="P:phosphatidylethanolamine biosynthetic process"/>
    <property type="evidence" value="ECO:0007669"/>
    <property type="project" value="UniProtKB-UniRule"/>
</dbReference>
<keyword evidence="14" id="KW-1185">Reference proteome</keyword>
<protein>
    <recommendedName>
        <fullName evidence="12">Phosphatidylserine decarboxylase proenzyme</fullName>
        <ecNumber evidence="12">4.1.1.65</ecNumber>
    </recommendedName>
    <component>
        <recommendedName>
            <fullName evidence="12">Phosphatidylserine decarboxylase alpha chain</fullName>
        </recommendedName>
    </component>
    <component>
        <recommendedName>
            <fullName evidence="12">Phosphatidylserine decarboxylase beta chain</fullName>
        </recommendedName>
    </component>
</protein>
<comment type="similarity">
    <text evidence="12">Belongs to the phosphatidylserine decarboxylase family. PSD-B subfamily. Prokaryotic type I sub-subfamily.</text>
</comment>
<dbReference type="Pfam" id="PF02666">
    <property type="entry name" value="PS_Dcarbxylase"/>
    <property type="match status" value="1"/>
</dbReference>
<comment type="subcellular location">
    <subcellularLocation>
        <location evidence="12">Cell membrane</location>
        <topology evidence="12">Peripheral membrane protein</topology>
    </subcellularLocation>
</comment>
<evidence type="ECO:0000256" key="2">
    <source>
        <dbReference type="ARBA" id="ARBA00022475"/>
    </source>
</evidence>
<keyword evidence="6 12" id="KW-0472">Membrane</keyword>
<dbReference type="OrthoDB" id="9802030at2"/>
<dbReference type="HAMAP" id="MF_00662">
    <property type="entry name" value="PS_decarb_PSD_B_type1"/>
    <property type="match status" value="1"/>
</dbReference>
<dbReference type="Proteomes" id="UP000317839">
    <property type="component" value="Unassembled WGS sequence"/>
</dbReference>
<sequence>MSFIDQLKVTSQYLFPQHAVSIAAGKLAESRVTWFKNWFIQKFAEAYQIDMSIAVQPELTEYDCFNDFFTRAIRLETRPIDQDENSFCSPVDGAMSQFGKIENGRIIQAKKHHYSALEILGGDQEKADVFNNGEFCTIYLAPKDYHRIHMPCEGKLTSMSHIPGKLFSVNPLTANNVPNLFARNERVVAYFDTAFGKMALVSVGATIVGSVETVWAGTVTPPTRKEVRHWHYQGEEQITLAKGEEMGRFKLGSTVVLLMENQNWEWAESIKLGGDVILGQKLVTKG</sequence>
<keyword evidence="2 12" id="KW-1003">Cell membrane</keyword>
<evidence type="ECO:0000256" key="7">
    <source>
        <dbReference type="ARBA" id="ARBA00023145"/>
    </source>
</evidence>
<dbReference type="GO" id="GO:0005886">
    <property type="term" value="C:plasma membrane"/>
    <property type="evidence" value="ECO:0007669"/>
    <property type="project" value="UniProtKB-SubCell"/>
</dbReference>
<gene>
    <name evidence="12 13" type="primary">psd</name>
    <name evidence="13" type="ORF">FLL45_16375</name>
</gene>
<keyword evidence="3 12" id="KW-0444">Lipid biosynthesis</keyword>
<dbReference type="RefSeq" id="WP_142943175.1">
    <property type="nucleotide sequence ID" value="NZ_VIKR01000004.1"/>
</dbReference>
<dbReference type="PANTHER" id="PTHR10067:SF6">
    <property type="entry name" value="PHOSPHATIDYLSERINE DECARBOXYLASE PROENZYME, MITOCHONDRIAL"/>
    <property type="match status" value="1"/>
</dbReference>
<dbReference type="EMBL" id="VIKR01000004">
    <property type="protein sequence ID" value="TQV73037.1"/>
    <property type="molecule type" value="Genomic_DNA"/>
</dbReference>
<dbReference type="InterPro" id="IPR003817">
    <property type="entry name" value="PS_Dcarbxylase"/>
</dbReference>
<evidence type="ECO:0000256" key="1">
    <source>
        <dbReference type="ARBA" id="ARBA00005189"/>
    </source>
</evidence>
<feature type="modified residue" description="Pyruvic acid (Ser); by autocatalysis" evidence="12">
    <location>
        <position position="253"/>
    </location>
</feature>
<keyword evidence="9 12" id="KW-0456">Lyase</keyword>
<dbReference type="PANTHER" id="PTHR10067">
    <property type="entry name" value="PHOSPHATIDYLSERINE DECARBOXYLASE"/>
    <property type="match status" value="1"/>
</dbReference>
<dbReference type="InterPro" id="IPR033178">
    <property type="entry name" value="PSD_type1_pro"/>
</dbReference>
<dbReference type="NCBIfam" id="TIGR00163">
    <property type="entry name" value="PS_decarb"/>
    <property type="match status" value="1"/>
</dbReference>